<dbReference type="Proteomes" id="UP000464053">
    <property type="component" value="Chromosome"/>
</dbReference>
<name>A0A6P1PWR2_9GAMM</name>
<dbReference type="AlphaFoldDB" id="A0A6P1PWR2"/>
<sequence>MDFGDNASKGVILKLLTHTQIKCVSGAGIFMDMLLEAYSLFGQQPPQDLSEKCQQLDALYEKNNAAIAELMSRHGG</sequence>
<proteinExistence type="predicted"/>
<keyword evidence="2" id="KW-1185">Reference proteome</keyword>
<evidence type="ECO:0000313" key="1">
    <source>
        <dbReference type="EMBL" id="QHM70956.1"/>
    </source>
</evidence>
<reference evidence="1 2" key="1">
    <citation type="submission" date="2018-03" db="EMBL/GenBank/DDBJ databases">
        <title>Pantoea intestinalis SRCM103226 isolated form the mealworm.</title>
        <authorList>
            <person name="Jeong D.-Y."/>
            <person name="Kim J.W."/>
        </authorList>
    </citation>
    <scope>NUCLEOTIDE SEQUENCE [LARGE SCALE GENOMIC DNA]</scope>
    <source>
        <strain evidence="1 2">SRCM103226</strain>
    </source>
</reference>
<dbReference type="EMBL" id="CP028271">
    <property type="protein sequence ID" value="QHM70956.1"/>
    <property type="molecule type" value="Genomic_DNA"/>
</dbReference>
<protein>
    <submittedName>
        <fullName evidence="1">Uncharacterized protein</fullName>
    </submittedName>
</protein>
<organism evidence="1 2">
    <name type="scientific">Mixta intestinalis</name>
    <dbReference type="NCBI Taxonomy" id="1615494"/>
    <lineage>
        <taxon>Bacteria</taxon>
        <taxon>Pseudomonadati</taxon>
        <taxon>Pseudomonadota</taxon>
        <taxon>Gammaproteobacteria</taxon>
        <taxon>Enterobacterales</taxon>
        <taxon>Erwiniaceae</taxon>
        <taxon>Mixta</taxon>
    </lineage>
</organism>
<accession>A0A6P1PWR2</accession>
<dbReference type="KEGG" id="mint:C7M51_01238"/>
<gene>
    <name evidence="1" type="ORF">C7M51_01238</name>
</gene>
<evidence type="ECO:0000313" key="2">
    <source>
        <dbReference type="Proteomes" id="UP000464053"/>
    </source>
</evidence>